<dbReference type="SUPFAM" id="SSF48452">
    <property type="entry name" value="TPR-like"/>
    <property type="match status" value="1"/>
</dbReference>
<organism evidence="11 12">
    <name type="scientific">Neisseria weaveri</name>
    <dbReference type="NCBI Taxonomy" id="28091"/>
    <lineage>
        <taxon>Bacteria</taxon>
        <taxon>Pseudomonadati</taxon>
        <taxon>Pseudomonadota</taxon>
        <taxon>Betaproteobacteria</taxon>
        <taxon>Neisseriales</taxon>
        <taxon>Neisseriaceae</taxon>
        <taxon>Neisseria</taxon>
    </lineage>
</organism>
<keyword evidence="2" id="KW-1134">Transmembrane beta strand</keyword>
<dbReference type="Pfam" id="PF04575">
    <property type="entry name" value="SlipAM"/>
    <property type="match status" value="1"/>
</dbReference>
<evidence type="ECO:0000313" key="12">
    <source>
        <dbReference type="Proteomes" id="UP000272771"/>
    </source>
</evidence>
<dbReference type="InterPro" id="IPR007655">
    <property type="entry name" value="Slam_C"/>
</dbReference>
<keyword evidence="12" id="KW-1185">Reference proteome</keyword>
<evidence type="ECO:0000256" key="4">
    <source>
        <dbReference type="ARBA" id="ARBA00022729"/>
    </source>
</evidence>
<keyword evidence="5" id="KW-0472">Membrane</keyword>
<reference evidence="11 12" key="1">
    <citation type="submission" date="2018-12" db="EMBL/GenBank/DDBJ databases">
        <authorList>
            <consortium name="Pathogen Informatics"/>
        </authorList>
    </citation>
    <scope>NUCLEOTIDE SEQUENCE [LARGE SCALE GENOMIC DNA]</scope>
    <source>
        <strain evidence="11 12">NCTC12742</strain>
    </source>
</reference>
<keyword evidence="3" id="KW-0812">Transmembrane</keyword>
<dbReference type="Pfam" id="PF24575">
    <property type="entry name" value="TPR_Slam"/>
    <property type="match status" value="1"/>
</dbReference>
<name>A0A3S4Z5K8_9NEIS</name>
<keyword evidence="6" id="KW-0998">Cell outer membrane</keyword>
<dbReference type="GO" id="GO:0009279">
    <property type="term" value="C:cell outer membrane"/>
    <property type="evidence" value="ECO:0007669"/>
    <property type="project" value="UniProtKB-SubCell"/>
</dbReference>
<evidence type="ECO:0000256" key="7">
    <source>
        <dbReference type="ARBA" id="ARBA00023609"/>
    </source>
</evidence>
<proteinExistence type="inferred from homology"/>
<evidence type="ECO:0000256" key="3">
    <source>
        <dbReference type="ARBA" id="ARBA00022692"/>
    </source>
</evidence>
<dbReference type="InterPro" id="IPR057556">
    <property type="entry name" value="TPR_Slam"/>
</dbReference>
<protein>
    <submittedName>
        <fullName evidence="11">Hypothetical periplasmic protein</fullName>
    </submittedName>
</protein>
<sequence>MKKILLTLIIIPISNLTTASIIHPPTDQQSEQIQQEQWVETLQKQSHQTTQAQEHSANQTTVPTITNQDLIQNPELLTALMQQAIDTKQQDLLTSLSEAYAMLPEQHQNPAMRQQASGTLAYLKKDYKSAIKIYNNLLQEIPENPRIRLDLAAMQFEDKQWSESLNHFNTVFSQPETPKNVKYNIARFQNTIRNTTAWQLNAGLTPTRQSNINDAPPKYCISNRVCSTETPVSATGLSYHLGISKLMPLKTNHNLIFQSHINGTSYFLDKKSEYDHAFSRIHLGWQWQDYRHSLSIKPFYQAQFGGSDDFSSKPKKSKRVLPYMLNHGIGAQIAYTHTHSNKMQSQYSFERYAVDYREANRAKLNNGLQDSFYTSLAYQITPDMLLIGSYQFNRFIPKHKQIHSKQNNAAYNRHAFSLGWIQHWKHTGGLESSIFYTQAKRNYKGIASLSNESQRNKETTWNISLSHNKLSYKGFKPKLNFHRYTVNSNQAWATRKNTNLSVTVEKNF</sequence>
<comment type="subcellular location">
    <subcellularLocation>
        <location evidence="1">Cell outer membrane</location>
        <topology evidence="1">Multi-pass membrane protein</topology>
    </subcellularLocation>
</comment>
<evidence type="ECO:0000256" key="8">
    <source>
        <dbReference type="SAM" id="SignalP"/>
    </source>
</evidence>
<dbReference type="RefSeq" id="WP_004284840.1">
    <property type="nucleotide sequence ID" value="NZ_LR134533.1"/>
</dbReference>
<evidence type="ECO:0000259" key="9">
    <source>
        <dbReference type="Pfam" id="PF04575"/>
    </source>
</evidence>
<dbReference type="OrthoDB" id="8601272at2"/>
<keyword evidence="4 8" id="KW-0732">Signal</keyword>
<gene>
    <name evidence="11" type="ORF">NCTC12742_01907</name>
</gene>
<comment type="similarity">
    <text evidence="7">Belongs to the Slam family.</text>
</comment>
<dbReference type="Proteomes" id="UP000272771">
    <property type="component" value="Chromosome"/>
</dbReference>
<dbReference type="Gene3D" id="1.25.40.10">
    <property type="entry name" value="Tetratricopeptide repeat domain"/>
    <property type="match status" value="1"/>
</dbReference>
<feature type="domain" description="Surface lipoprotein assembly modifier C-terminal" evidence="9">
    <location>
        <begin position="198"/>
        <end position="508"/>
    </location>
</feature>
<feature type="domain" description="Surface lipoprotein assembly modifier N-terminal TPR repeats region" evidence="10">
    <location>
        <begin position="64"/>
        <end position="166"/>
    </location>
</feature>
<evidence type="ECO:0000313" key="11">
    <source>
        <dbReference type="EMBL" id="VEJ51994.1"/>
    </source>
</evidence>
<dbReference type="STRING" id="28091.SAMEA3174300_00462"/>
<evidence type="ECO:0000259" key="10">
    <source>
        <dbReference type="Pfam" id="PF24575"/>
    </source>
</evidence>
<evidence type="ECO:0000256" key="1">
    <source>
        <dbReference type="ARBA" id="ARBA00004571"/>
    </source>
</evidence>
<accession>A0A3S4Z5K8</accession>
<feature type="signal peptide" evidence="8">
    <location>
        <begin position="1"/>
        <end position="19"/>
    </location>
</feature>
<evidence type="ECO:0000256" key="5">
    <source>
        <dbReference type="ARBA" id="ARBA00023136"/>
    </source>
</evidence>
<dbReference type="InterPro" id="IPR011990">
    <property type="entry name" value="TPR-like_helical_dom_sf"/>
</dbReference>
<evidence type="ECO:0000256" key="2">
    <source>
        <dbReference type="ARBA" id="ARBA00022452"/>
    </source>
</evidence>
<dbReference type="EMBL" id="LR134533">
    <property type="protein sequence ID" value="VEJ51994.1"/>
    <property type="molecule type" value="Genomic_DNA"/>
</dbReference>
<dbReference type="AlphaFoldDB" id="A0A3S4Z5K8"/>
<feature type="chain" id="PRO_5018791478" evidence="8">
    <location>
        <begin position="20"/>
        <end position="508"/>
    </location>
</feature>
<evidence type="ECO:0000256" key="6">
    <source>
        <dbReference type="ARBA" id="ARBA00023237"/>
    </source>
</evidence>